<gene>
    <name evidence="2" type="ORF">DPV83_00360</name>
</gene>
<reference evidence="2 3" key="1">
    <citation type="submission" date="2018-05" db="EMBL/GenBank/DDBJ databases">
        <title>Draft Genome Sequences for a Diverse set of 7 Haemophilus Species.</title>
        <authorList>
            <person name="Nichols M."/>
            <person name="Topaz N."/>
            <person name="Wang X."/>
            <person name="Wang X."/>
            <person name="Boxrud D."/>
        </authorList>
    </citation>
    <scope>NUCLEOTIDE SEQUENCE [LARGE SCALE GENOMIC DNA]</scope>
    <source>
        <strain evidence="2 3">C2001002503</strain>
    </source>
</reference>
<dbReference type="Proteomes" id="UP000253998">
    <property type="component" value="Unassembled WGS sequence"/>
</dbReference>
<sequence>MTIRLGLTEIIHNICELFYPNSVDRNVDIMVHRFGLDHQPVKTLEEIGQKYKLTRERIRQIEDSILNILTPLIQCGRYVKRYKLREKSIYLDDSSKEEISILISIILEEGFDFLCYGESLEAYDSGEINLVLECLGYKENNFQYSTIELNKGWFRKNKYDIFEKYFNVIHDALKNDNRVQYFDFIIKCNKSIKLFDEGLFLLLFNKFVRYASIVTINEIKYLELNFNKLSTVDKIERILKSDPILSVNDIFRIINKNGDKCVTLENIRNQMVADERFSPVGKSGQWQLSKNGKYRNFSILESIRQVLMKSGEPLYINDIFNKVKDIRGNTFSLKSVKTYLYTQRECFVILSDGRFALSDWIGKISNFTQRERVKQKPLTDVYKILSGFMELNEEKPLSEIVSHFKKQGYVDISIRNRISGLIKSGSFIDITPKGKRNRILKLVNLDFLEKKEMRISRKVHELIIDELVKIPNIRITKGELYILIKKRMPELKKASFYSYCSSLNYDKISTIKDGYKVYLVLTEN</sequence>
<dbReference type="InterPro" id="IPR000943">
    <property type="entry name" value="RNA_pol_sigma70"/>
</dbReference>
<name>A0A8B2U7H9_9PAST</name>
<dbReference type="EMBL" id="QEPM01000001">
    <property type="protein sequence ID" value="RDE72106.1"/>
    <property type="molecule type" value="Genomic_DNA"/>
</dbReference>
<dbReference type="InterPro" id="IPR007630">
    <property type="entry name" value="RNA_pol_sigma70_r4"/>
</dbReference>
<feature type="domain" description="RNA polymerase sigma-70" evidence="1">
    <location>
        <begin position="43"/>
        <end position="69"/>
    </location>
</feature>
<dbReference type="RefSeq" id="WP_111294160.1">
    <property type="nucleotide sequence ID" value="NZ_QEPM01000001.1"/>
</dbReference>
<dbReference type="PRINTS" id="PR00046">
    <property type="entry name" value="SIGMA70FCT"/>
</dbReference>
<dbReference type="InterPro" id="IPR013324">
    <property type="entry name" value="RNA_pol_sigma_r3/r4-like"/>
</dbReference>
<accession>A0A8B2U7H9</accession>
<dbReference type="Gene3D" id="1.10.10.10">
    <property type="entry name" value="Winged helix-like DNA-binding domain superfamily/Winged helix DNA-binding domain"/>
    <property type="match status" value="1"/>
</dbReference>
<comment type="caution">
    <text evidence="2">The sequence shown here is derived from an EMBL/GenBank/DDBJ whole genome shotgun (WGS) entry which is preliminary data.</text>
</comment>
<dbReference type="SUPFAM" id="SSF88659">
    <property type="entry name" value="Sigma3 and sigma4 domains of RNA polymerase sigma factors"/>
    <property type="match status" value="1"/>
</dbReference>
<protein>
    <recommendedName>
        <fullName evidence="1">RNA polymerase sigma-70 domain-containing protein</fullName>
    </recommendedName>
</protein>
<evidence type="ECO:0000313" key="2">
    <source>
        <dbReference type="EMBL" id="RDE72106.1"/>
    </source>
</evidence>
<dbReference type="GO" id="GO:0006352">
    <property type="term" value="P:DNA-templated transcription initiation"/>
    <property type="evidence" value="ECO:0007669"/>
    <property type="project" value="InterPro"/>
</dbReference>
<evidence type="ECO:0000259" key="1">
    <source>
        <dbReference type="PROSITE" id="PS00716"/>
    </source>
</evidence>
<dbReference type="PROSITE" id="PS00716">
    <property type="entry name" value="SIGMA70_2"/>
    <property type="match status" value="1"/>
</dbReference>
<evidence type="ECO:0000313" key="3">
    <source>
        <dbReference type="Proteomes" id="UP000253998"/>
    </source>
</evidence>
<dbReference type="Pfam" id="PF04545">
    <property type="entry name" value="Sigma70_r4"/>
    <property type="match status" value="1"/>
</dbReference>
<dbReference type="InterPro" id="IPR036388">
    <property type="entry name" value="WH-like_DNA-bd_sf"/>
</dbReference>
<dbReference type="AlphaFoldDB" id="A0A8B2U7H9"/>
<dbReference type="GO" id="GO:0003700">
    <property type="term" value="F:DNA-binding transcription factor activity"/>
    <property type="evidence" value="ECO:0007669"/>
    <property type="project" value="InterPro"/>
</dbReference>
<organism evidence="2 3">
    <name type="scientific">Aggregatibacter segnis</name>
    <dbReference type="NCBI Taxonomy" id="739"/>
    <lineage>
        <taxon>Bacteria</taxon>
        <taxon>Pseudomonadati</taxon>
        <taxon>Pseudomonadota</taxon>
        <taxon>Gammaproteobacteria</taxon>
        <taxon>Pasteurellales</taxon>
        <taxon>Pasteurellaceae</taxon>
        <taxon>Aggregatibacter</taxon>
    </lineage>
</organism>
<proteinExistence type="predicted"/>